<protein>
    <recommendedName>
        <fullName evidence="3">HTH tetR-type domain-containing protein</fullName>
    </recommendedName>
</protein>
<dbReference type="OrthoDB" id="9812484at2"/>
<dbReference type="RefSeq" id="WP_070791105.1">
    <property type="nucleotide sequence ID" value="NZ_MKIR01000001.1"/>
</dbReference>
<gene>
    <name evidence="1" type="ORF">BG261_00380</name>
</gene>
<dbReference type="Pfam" id="PF17924">
    <property type="entry name" value="TetR_C_19"/>
    <property type="match status" value="1"/>
</dbReference>
<name>A0A1E8GSC6_9LACT</name>
<dbReference type="EMBL" id="MKIR01000001">
    <property type="protein sequence ID" value="OFI50378.1"/>
    <property type="molecule type" value="Genomic_DNA"/>
</dbReference>
<evidence type="ECO:0000313" key="1">
    <source>
        <dbReference type="EMBL" id="OFI50378.1"/>
    </source>
</evidence>
<keyword evidence="2" id="KW-1185">Reference proteome</keyword>
<accession>A0A1E8GSC6</accession>
<dbReference type="SUPFAM" id="SSF46689">
    <property type="entry name" value="Homeodomain-like"/>
    <property type="match status" value="1"/>
</dbReference>
<dbReference type="InterPro" id="IPR009057">
    <property type="entry name" value="Homeodomain-like_sf"/>
</dbReference>
<evidence type="ECO:0000313" key="2">
    <source>
        <dbReference type="Proteomes" id="UP000178622"/>
    </source>
</evidence>
<dbReference type="AlphaFoldDB" id="A0A1E8GSC6"/>
<dbReference type="Proteomes" id="UP000178622">
    <property type="component" value="Unassembled WGS sequence"/>
</dbReference>
<organism evidence="1 2">
    <name type="scientific">Floricoccus tropicus</name>
    <dbReference type="NCBI Taxonomy" id="1859473"/>
    <lineage>
        <taxon>Bacteria</taxon>
        <taxon>Bacillati</taxon>
        <taxon>Bacillota</taxon>
        <taxon>Bacilli</taxon>
        <taxon>Lactobacillales</taxon>
        <taxon>Streptococcaceae</taxon>
        <taxon>Floricoccus</taxon>
    </lineage>
</organism>
<dbReference type="Gene3D" id="1.10.357.10">
    <property type="entry name" value="Tetracycline Repressor, domain 2"/>
    <property type="match status" value="1"/>
</dbReference>
<comment type="caution">
    <text evidence="1">The sequence shown here is derived from an EMBL/GenBank/DDBJ whole genome shotgun (WGS) entry which is preliminary data.</text>
</comment>
<dbReference type="STRING" id="1859473.BG261_00380"/>
<evidence type="ECO:0008006" key="3">
    <source>
        <dbReference type="Google" id="ProtNLM"/>
    </source>
</evidence>
<sequence>MPKEAFYRLGESKKSQLDQVLFNVFSANHISQVKVADIVSQMNMARGSFYNYFEDLADAHEYVVRDKYMKLHRKIMEFIYQKQTDLFAGIEDYLRWISSLDEDSQDFKDMVFLLTNDSLRSYKRIPIAANSENSQYKMIDSWMKIVDENNFTKIQTKEEGMTFLFFIMELVTNCLKTYLANSWDENQLICDYQMKVSWLKSGIL</sequence>
<proteinExistence type="predicted"/>
<reference evidence="2" key="1">
    <citation type="submission" date="2016-09" db="EMBL/GenBank/DDBJ databases">
        <title>Draft genome sequence of a novel species of the family Streptococcaceae isolated from flowers.</title>
        <authorList>
            <person name="Chuah L.-O."/>
            <person name="Yap K.-P."/>
            <person name="Thong K.L."/>
            <person name="Liong M.T."/>
            <person name="Ahmad R."/>
            <person name="Rusul G."/>
        </authorList>
    </citation>
    <scope>NUCLEOTIDE SEQUENCE [LARGE SCALE GENOMIC DNA]</scope>
    <source>
        <strain evidence="2">DF1</strain>
    </source>
</reference>